<sequence>MVKPLILFTIFFSTIAAATTATTSDSKKLNHLHFYFHDIVNGSKPTAMRVVEAAMTNKLAMVFGVVFMMDDLFTEGLDPNSKMVGGA</sequence>
<evidence type="ECO:0000256" key="1">
    <source>
        <dbReference type="RuleBase" id="RU363099"/>
    </source>
</evidence>
<keyword evidence="1" id="KW-0732">Signal</keyword>
<proteinExistence type="inferred from homology"/>
<dbReference type="PANTHER" id="PTHR21495">
    <property type="entry name" value="NUCLEOPORIN-RELATED"/>
    <property type="match status" value="1"/>
</dbReference>
<comment type="function">
    <text evidence="1">Dirigent proteins impart stereoselectivity on the phenoxy radical-coupling reaction, yielding optically active lignans from two molecules of coniferyl alcohol in the biosynthesis of lignans, flavonolignans, and alkaloids and thus plays a central role in plant secondary metabolism.</text>
</comment>
<comment type="subunit">
    <text evidence="1">Homodimer.</text>
</comment>
<comment type="subcellular location">
    <subcellularLocation>
        <location evidence="1">Secreted</location>
        <location evidence="1">Extracellular space</location>
        <location evidence="1">Apoplast</location>
    </subcellularLocation>
</comment>
<dbReference type="AlphaFoldDB" id="A0A438C4E2"/>
<dbReference type="InterPro" id="IPR004265">
    <property type="entry name" value="Dirigent"/>
</dbReference>
<dbReference type="Pfam" id="PF03018">
    <property type="entry name" value="Dirigent"/>
    <property type="match status" value="1"/>
</dbReference>
<evidence type="ECO:0000313" key="2">
    <source>
        <dbReference type="EMBL" id="RVW18127.1"/>
    </source>
</evidence>
<organism evidence="2 3">
    <name type="scientific">Vitis vinifera</name>
    <name type="common">Grape</name>
    <dbReference type="NCBI Taxonomy" id="29760"/>
    <lineage>
        <taxon>Eukaryota</taxon>
        <taxon>Viridiplantae</taxon>
        <taxon>Streptophyta</taxon>
        <taxon>Embryophyta</taxon>
        <taxon>Tracheophyta</taxon>
        <taxon>Spermatophyta</taxon>
        <taxon>Magnoliopsida</taxon>
        <taxon>eudicotyledons</taxon>
        <taxon>Gunneridae</taxon>
        <taxon>Pentapetalae</taxon>
        <taxon>rosids</taxon>
        <taxon>Vitales</taxon>
        <taxon>Vitaceae</taxon>
        <taxon>Viteae</taxon>
        <taxon>Vitis</taxon>
    </lineage>
</organism>
<keyword evidence="1" id="KW-0052">Apoplast</keyword>
<feature type="signal peptide" evidence="1">
    <location>
        <begin position="1"/>
        <end position="17"/>
    </location>
</feature>
<gene>
    <name evidence="2" type="primary">DIR2_0</name>
    <name evidence="2" type="ORF">CK203_116958</name>
</gene>
<feature type="chain" id="PRO_5018816573" description="Dirigent protein" evidence="1">
    <location>
        <begin position="18"/>
        <end position="87"/>
    </location>
</feature>
<evidence type="ECO:0000313" key="3">
    <source>
        <dbReference type="Proteomes" id="UP000288805"/>
    </source>
</evidence>
<name>A0A438C4E2_VITVI</name>
<accession>A0A438C4E2</accession>
<protein>
    <recommendedName>
        <fullName evidence="1">Dirigent protein</fullName>
    </recommendedName>
</protein>
<reference evidence="2 3" key="1">
    <citation type="journal article" date="2018" name="PLoS Genet.">
        <title>Population sequencing reveals clonal diversity and ancestral inbreeding in the grapevine cultivar Chardonnay.</title>
        <authorList>
            <person name="Roach M.J."/>
            <person name="Johnson D.L."/>
            <person name="Bohlmann J."/>
            <person name="van Vuuren H.J."/>
            <person name="Jones S.J."/>
            <person name="Pretorius I.S."/>
            <person name="Schmidt S.A."/>
            <person name="Borneman A.R."/>
        </authorList>
    </citation>
    <scope>NUCLEOTIDE SEQUENCE [LARGE SCALE GENOMIC DNA]</scope>
    <source>
        <strain evidence="3">cv. Chardonnay</strain>
        <tissue evidence="2">Leaf</tissue>
    </source>
</reference>
<comment type="caution">
    <text evidence="2">The sequence shown here is derived from an EMBL/GenBank/DDBJ whole genome shotgun (WGS) entry which is preliminary data.</text>
</comment>
<comment type="similarity">
    <text evidence="1">Belongs to the plant dirigent protein family.</text>
</comment>
<keyword evidence="1" id="KW-0964">Secreted</keyword>
<dbReference type="Proteomes" id="UP000288805">
    <property type="component" value="Unassembled WGS sequence"/>
</dbReference>
<dbReference type="GO" id="GO:0048046">
    <property type="term" value="C:apoplast"/>
    <property type="evidence" value="ECO:0007669"/>
    <property type="project" value="UniProtKB-SubCell"/>
</dbReference>
<dbReference type="EMBL" id="QGNW01002550">
    <property type="protein sequence ID" value="RVW18127.1"/>
    <property type="molecule type" value="Genomic_DNA"/>
</dbReference>